<dbReference type="Proteomes" id="UP000036681">
    <property type="component" value="Unplaced"/>
</dbReference>
<evidence type="ECO:0000313" key="2">
    <source>
        <dbReference type="WBParaSite" id="ALUE_0002340201-mRNA-1"/>
    </source>
</evidence>
<dbReference type="AlphaFoldDB" id="A0A0M3IXC4"/>
<name>A0A0M3IXC4_ASCLU</name>
<dbReference type="WBParaSite" id="ALUE_0002340201-mRNA-1">
    <property type="protein sequence ID" value="ALUE_0002340201-mRNA-1"/>
    <property type="gene ID" value="ALUE_0002340201"/>
</dbReference>
<evidence type="ECO:0000313" key="1">
    <source>
        <dbReference type="Proteomes" id="UP000036681"/>
    </source>
</evidence>
<protein>
    <submittedName>
        <fullName evidence="2">Peptidase S1 domain-containing protein</fullName>
    </submittedName>
</protein>
<reference evidence="2" key="1">
    <citation type="submission" date="2017-02" db="UniProtKB">
        <authorList>
            <consortium name="WormBaseParasite"/>
        </authorList>
    </citation>
    <scope>IDENTIFICATION</scope>
</reference>
<sequence>MDVEEPRVTLSTWIILLSRNMLLSEAVYVFLIPQILLLPVTATISDNISNEPSASLWICIRRAQQCAQAKLDAPKICVERMNVSSTYYPLAAFDRNRSSATNFVWLRNGFSTEVIVGLNVVSRKTDKCVELINSDAPKICVERMNVSSMYYPLAAFDRNRSSASNFVWLRNGFSTEVIVGEFVAHNFLGTTHASKSIYTVFHFNLLTSFQKIA</sequence>
<keyword evidence="1" id="KW-1185">Reference proteome</keyword>
<accession>A0A0M3IXC4</accession>
<organism evidence="1 2">
    <name type="scientific">Ascaris lumbricoides</name>
    <name type="common">Giant roundworm</name>
    <dbReference type="NCBI Taxonomy" id="6252"/>
    <lineage>
        <taxon>Eukaryota</taxon>
        <taxon>Metazoa</taxon>
        <taxon>Ecdysozoa</taxon>
        <taxon>Nematoda</taxon>
        <taxon>Chromadorea</taxon>
        <taxon>Rhabditida</taxon>
        <taxon>Spirurina</taxon>
        <taxon>Ascaridomorpha</taxon>
        <taxon>Ascaridoidea</taxon>
        <taxon>Ascarididae</taxon>
        <taxon>Ascaris</taxon>
    </lineage>
</organism>
<proteinExistence type="predicted"/>